<proteinExistence type="predicted"/>
<accession>A0A1I8F074</accession>
<organism evidence="2">
    <name type="scientific">Wuchereria bancrofti</name>
    <dbReference type="NCBI Taxonomy" id="6293"/>
    <lineage>
        <taxon>Eukaryota</taxon>
        <taxon>Metazoa</taxon>
        <taxon>Ecdysozoa</taxon>
        <taxon>Nematoda</taxon>
        <taxon>Chromadorea</taxon>
        <taxon>Rhabditida</taxon>
        <taxon>Spirurina</taxon>
        <taxon>Spiruromorpha</taxon>
        <taxon>Filarioidea</taxon>
        <taxon>Onchocercidae</taxon>
        <taxon>Wuchereria</taxon>
    </lineage>
</organism>
<dbReference type="PROSITE" id="PS52001">
    <property type="entry name" value="AD"/>
    <property type="match status" value="1"/>
</dbReference>
<dbReference type="GO" id="GO:0000245">
    <property type="term" value="P:spliceosomal complex assembly"/>
    <property type="evidence" value="ECO:0007669"/>
    <property type="project" value="InterPro"/>
</dbReference>
<dbReference type="Gene3D" id="2.30.30.100">
    <property type="match status" value="1"/>
</dbReference>
<evidence type="ECO:0000313" key="2">
    <source>
        <dbReference type="WBParaSite" id="maker-PairedContig_862-snap-gene-2.33-mRNA-1"/>
    </source>
</evidence>
<reference evidence="2" key="1">
    <citation type="submission" date="2016-11" db="UniProtKB">
        <authorList>
            <consortium name="WormBaseParasite"/>
        </authorList>
    </citation>
    <scope>IDENTIFICATION</scope>
    <source>
        <strain evidence="2">pt0022</strain>
    </source>
</reference>
<sequence length="265" mass="29604">MFENSSLSCSDWSAILVKWNRMNNFIASIPPRAVSPCVVAVVSNKKEKELINWDMLIDGTIRCFNRSYKVLEIKMIHDNMEEACTSSVFNLSVSAMYHLCGQPVAVDLVNNKTVCGNIFTFDPITHSVVIIAFACNAEPKTVRVVPGASIKHLRKLDDDHLPDGCIKKTPELECWLGKLLRGAPQSSKQQVAERRKRLIEWLGQNQIRVKTNNDGSITVFDSVRIVAPFTADDCFCDNTIILSRMKRLILKVPETSCSSGINSSV</sequence>
<name>A0A1I8F074_WUCBA</name>
<protein>
    <recommendedName>
        <fullName evidence="1">AD domain-containing protein</fullName>
    </recommendedName>
</protein>
<dbReference type="InterPro" id="IPR009422">
    <property type="entry name" value="Gemin6"/>
</dbReference>
<dbReference type="GO" id="GO:0000387">
    <property type="term" value="P:spliceosomal snRNP assembly"/>
    <property type="evidence" value="ECO:0007669"/>
    <property type="project" value="TreeGrafter"/>
</dbReference>
<feature type="domain" description="AD" evidence="1">
    <location>
        <begin position="159"/>
        <end position="257"/>
    </location>
</feature>
<dbReference type="GO" id="GO:0005634">
    <property type="term" value="C:nucleus"/>
    <property type="evidence" value="ECO:0007669"/>
    <property type="project" value="InterPro"/>
</dbReference>
<dbReference type="InterPro" id="IPR047574">
    <property type="entry name" value="AD"/>
</dbReference>
<evidence type="ECO:0000259" key="1">
    <source>
        <dbReference type="PROSITE" id="PS52001"/>
    </source>
</evidence>
<dbReference type="GO" id="GO:0032797">
    <property type="term" value="C:SMN complex"/>
    <property type="evidence" value="ECO:0007669"/>
    <property type="project" value="TreeGrafter"/>
</dbReference>
<dbReference type="STRING" id="6293.A0A1I8F074"/>
<dbReference type="WBParaSite" id="maker-PairedContig_862-snap-gene-2.33-mRNA-1">
    <property type="protein sequence ID" value="maker-PairedContig_862-snap-gene-2.33-mRNA-1"/>
    <property type="gene ID" value="maker-PairedContig_862-snap-gene-2.33"/>
</dbReference>
<dbReference type="AlphaFoldDB" id="A0A1I8F074"/>
<dbReference type="PANTHER" id="PTHR14710">
    <property type="entry name" value="GEM-ASSOCIATED PROTEIN 6"/>
    <property type="match status" value="1"/>
</dbReference>
<dbReference type="PANTHER" id="PTHR14710:SF2">
    <property type="entry name" value="GEM-ASSOCIATED PROTEIN 6"/>
    <property type="match status" value="1"/>
</dbReference>